<organism evidence="1 2">
    <name type="scientific">Aphis glycines</name>
    <name type="common">Soybean aphid</name>
    <dbReference type="NCBI Taxonomy" id="307491"/>
    <lineage>
        <taxon>Eukaryota</taxon>
        <taxon>Metazoa</taxon>
        <taxon>Ecdysozoa</taxon>
        <taxon>Arthropoda</taxon>
        <taxon>Hexapoda</taxon>
        <taxon>Insecta</taxon>
        <taxon>Pterygota</taxon>
        <taxon>Neoptera</taxon>
        <taxon>Paraneoptera</taxon>
        <taxon>Hemiptera</taxon>
        <taxon>Sternorrhyncha</taxon>
        <taxon>Aphidomorpha</taxon>
        <taxon>Aphidoidea</taxon>
        <taxon>Aphididae</taxon>
        <taxon>Aphidini</taxon>
        <taxon>Aphis</taxon>
        <taxon>Aphis</taxon>
    </lineage>
</organism>
<proteinExistence type="predicted"/>
<sequence length="186" mass="22200">MKKIGEKINKLKFHKKLIVNTILKIIHRYSVIRSILYPKSISYKLKINRNNSKPNNCFLVHKKLSNQQQGRAHRWDEGVIPPMNFFSYAFKHFVSIMTINKNNLQFIHSSPLNWKKLSMPLISNDIYFKITLFYETNYFESEILHLRNDMLFLHYTEHLSLQKLLALELMNQLVLAQSCNWAHSYD</sequence>
<reference evidence="1 2" key="1">
    <citation type="submission" date="2019-08" db="EMBL/GenBank/DDBJ databases">
        <title>The genome of the soybean aphid Biotype 1, its phylome, world population structure and adaptation to the North American continent.</title>
        <authorList>
            <person name="Giordano R."/>
            <person name="Donthu R.K."/>
            <person name="Hernandez A.G."/>
            <person name="Wright C.L."/>
            <person name="Zimin A.V."/>
        </authorList>
    </citation>
    <scope>NUCLEOTIDE SEQUENCE [LARGE SCALE GENOMIC DNA]</scope>
    <source>
        <tissue evidence="1">Whole aphids</tissue>
    </source>
</reference>
<evidence type="ECO:0000313" key="1">
    <source>
        <dbReference type="EMBL" id="KAE9536348.1"/>
    </source>
</evidence>
<evidence type="ECO:0000313" key="2">
    <source>
        <dbReference type="Proteomes" id="UP000475862"/>
    </source>
</evidence>
<gene>
    <name evidence="1" type="ORF">AGLY_007137</name>
</gene>
<accession>A0A6G0TPL2</accession>
<dbReference type="Proteomes" id="UP000475862">
    <property type="component" value="Unassembled WGS sequence"/>
</dbReference>
<name>A0A6G0TPL2_APHGL</name>
<protein>
    <submittedName>
        <fullName evidence="1">Uncharacterized protein</fullName>
    </submittedName>
</protein>
<dbReference type="EMBL" id="VYZN01000023">
    <property type="protein sequence ID" value="KAE9536348.1"/>
    <property type="molecule type" value="Genomic_DNA"/>
</dbReference>
<keyword evidence="2" id="KW-1185">Reference proteome</keyword>
<dbReference type="AlphaFoldDB" id="A0A6G0TPL2"/>
<comment type="caution">
    <text evidence="1">The sequence shown here is derived from an EMBL/GenBank/DDBJ whole genome shotgun (WGS) entry which is preliminary data.</text>
</comment>